<reference evidence="1" key="2">
    <citation type="submission" date="2023-05" db="EMBL/GenBank/DDBJ databases">
        <authorList>
            <consortium name="Lawrence Berkeley National Laboratory"/>
            <person name="Steindorff A."/>
            <person name="Hensen N."/>
            <person name="Bonometti L."/>
            <person name="Westerberg I."/>
            <person name="Brannstrom I.O."/>
            <person name="Guillou S."/>
            <person name="Cros-Aarteil S."/>
            <person name="Calhoun S."/>
            <person name="Haridas S."/>
            <person name="Kuo A."/>
            <person name="Mondo S."/>
            <person name="Pangilinan J."/>
            <person name="Riley R."/>
            <person name="Labutti K."/>
            <person name="Andreopoulos B."/>
            <person name="Lipzen A."/>
            <person name="Chen C."/>
            <person name="Yanf M."/>
            <person name="Daum C."/>
            <person name="Ng V."/>
            <person name="Clum A."/>
            <person name="Ohm R."/>
            <person name="Martin F."/>
            <person name="Silar P."/>
            <person name="Natvig D."/>
            <person name="Lalanne C."/>
            <person name="Gautier V."/>
            <person name="Ament-Velasquez S.L."/>
            <person name="Kruys A."/>
            <person name="Hutchinson M.I."/>
            <person name="Powell A.J."/>
            <person name="Barry K."/>
            <person name="Miller A.N."/>
            <person name="Grigoriev I.V."/>
            <person name="Debuchy R."/>
            <person name="Gladieux P."/>
            <person name="Thoren M.H."/>
            <person name="Johannesson H."/>
        </authorList>
    </citation>
    <scope>NUCLEOTIDE SEQUENCE</scope>
    <source>
        <strain evidence="1">CBS 508.74</strain>
    </source>
</reference>
<dbReference type="EMBL" id="MU853337">
    <property type="protein sequence ID" value="KAK4114415.1"/>
    <property type="molecule type" value="Genomic_DNA"/>
</dbReference>
<gene>
    <name evidence="1" type="ORF">N656DRAFT_591011</name>
</gene>
<comment type="caution">
    <text evidence="1">The sequence shown here is derived from an EMBL/GenBank/DDBJ whole genome shotgun (WGS) entry which is preliminary data.</text>
</comment>
<accession>A0AAN6TIC5</accession>
<sequence>MSDEPSLDILRKQMEDAIPACALGLMEPLSSELRGEVQLNELLFSRFLHSLFLSSSGFLSKQSSSGQSRYWRLMSRGFPPQLCGCRSKPAPPLALDELRGTPGSTAAGCGASELWKQVATTLQRYASTSQFSSSKPGTHQMRGININTRTHISTPSMSSGTQFCTIFC</sequence>
<dbReference type="AlphaFoldDB" id="A0AAN6TIC5"/>
<dbReference type="GeneID" id="89934333"/>
<dbReference type="RefSeq" id="XP_064671985.1">
    <property type="nucleotide sequence ID" value="XM_064810208.1"/>
</dbReference>
<reference evidence="1" key="1">
    <citation type="journal article" date="2023" name="Mol. Phylogenet. Evol.">
        <title>Genome-scale phylogeny and comparative genomics of the fungal order Sordariales.</title>
        <authorList>
            <person name="Hensen N."/>
            <person name="Bonometti L."/>
            <person name="Westerberg I."/>
            <person name="Brannstrom I.O."/>
            <person name="Guillou S."/>
            <person name="Cros-Aarteil S."/>
            <person name="Calhoun S."/>
            <person name="Haridas S."/>
            <person name="Kuo A."/>
            <person name="Mondo S."/>
            <person name="Pangilinan J."/>
            <person name="Riley R."/>
            <person name="LaButti K."/>
            <person name="Andreopoulos B."/>
            <person name="Lipzen A."/>
            <person name="Chen C."/>
            <person name="Yan M."/>
            <person name="Daum C."/>
            <person name="Ng V."/>
            <person name="Clum A."/>
            <person name="Steindorff A."/>
            <person name="Ohm R.A."/>
            <person name="Martin F."/>
            <person name="Silar P."/>
            <person name="Natvig D.O."/>
            <person name="Lalanne C."/>
            <person name="Gautier V."/>
            <person name="Ament-Velasquez S.L."/>
            <person name="Kruys A."/>
            <person name="Hutchinson M.I."/>
            <person name="Powell A.J."/>
            <person name="Barry K."/>
            <person name="Miller A.N."/>
            <person name="Grigoriev I.V."/>
            <person name="Debuchy R."/>
            <person name="Gladieux P."/>
            <person name="Hiltunen Thoren M."/>
            <person name="Johannesson H."/>
        </authorList>
    </citation>
    <scope>NUCLEOTIDE SEQUENCE</scope>
    <source>
        <strain evidence="1">CBS 508.74</strain>
    </source>
</reference>
<keyword evidence="2" id="KW-1185">Reference proteome</keyword>
<organism evidence="1 2">
    <name type="scientific">Canariomyces notabilis</name>
    <dbReference type="NCBI Taxonomy" id="2074819"/>
    <lineage>
        <taxon>Eukaryota</taxon>
        <taxon>Fungi</taxon>
        <taxon>Dikarya</taxon>
        <taxon>Ascomycota</taxon>
        <taxon>Pezizomycotina</taxon>
        <taxon>Sordariomycetes</taxon>
        <taxon>Sordariomycetidae</taxon>
        <taxon>Sordariales</taxon>
        <taxon>Chaetomiaceae</taxon>
        <taxon>Canariomyces</taxon>
    </lineage>
</organism>
<protein>
    <submittedName>
        <fullName evidence="1">Uncharacterized protein</fullName>
    </submittedName>
</protein>
<proteinExistence type="predicted"/>
<evidence type="ECO:0000313" key="1">
    <source>
        <dbReference type="EMBL" id="KAK4114415.1"/>
    </source>
</evidence>
<dbReference type="Proteomes" id="UP001302812">
    <property type="component" value="Unassembled WGS sequence"/>
</dbReference>
<name>A0AAN6TIC5_9PEZI</name>
<evidence type="ECO:0000313" key="2">
    <source>
        <dbReference type="Proteomes" id="UP001302812"/>
    </source>
</evidence>